<protein>
    <recommendedName>
        <fullName evidence="2">Apple domain-containing protein</fullName>
    </recommendedName>
</protein>
<dbReference type="Gene3D" id="3.50.4.10">
    <property type="entry name" value="Hepatocyte Growth Factor"/>
    <property type="match status" value="1"/>
</dbReference>
<reference evidence="3 4" key="1">
    <citation type="submission" date="2019-04" db="EMBL/GenBank/DDBJ databases">
        <title>Friends and foes A comparative genomics study of 23 Aspergillus species from section Flavi.</title>
        <authorList>
            <consortium name="DOE Joint Genome Institute"/>
            <person name="Kjaerbolling I."/>
            <person name="Vesth T."/>
            <person name="Frisvad J.C."/>
            <person name="Nybo J.L."/>
            <person name="Theobald S."/>
            <person name="Kildgaard S."/>
            <person name="Isbrandt T."/>
            <person name="Kuo A."/>
            <person name="Sato A."/>
            <person name="Lyhne E.K."/>
            <person name="Kogle M.E."/>
            <person name="Wiebenga A."/>
            <person name="Kun R.S."/>
            <person name="Lubbers R.J."/>
            <person name="Makela M.R."/>
            <person name="Barry K."/>
            <person name="Chovatia M."/>
            <person name="Clum A."/>
            <person name="Daum C."/>
            <person name="Haridas S."/>
            <person name="He G."/>
            <person name="LaButti K."/>
            <person name="Lipzen A."/>
            <person name="Mondo S."/>
            <person name="Riley R."/>
            <person name="Salamov A."/>
            <person name="Simmons B.A."/>
            <person name="Magnuson J.K."/>
            <person name="Henrissat B."/>
            <person name="Mortensen U.H."/>
            <person name="Larsen T.O."/>
            <person name="Devries R.P."/>
            <person name="Grigoriev I.V."/>
            <person name="Machida M."/>
            <person name="Baker S.E."/>
            <person name="Andersen M.R."/>
        </authorList>
    </citation>
    <scope>NUCLEOTIDE SEQUENCE [LARGE SCALE GENOMIC DNA]</scope>
    <source>
        <strain evidence="3 4">IBT 18842</strain>
    </source>
</reference>
<dbReference type="SUPFAM" id="SSF57414">
    <property type="entry name" value="Hairpin loop containing domain-like"/>
    <property type="match status" value="1"/>
</dbReference>
<feature type="signal peptide" evidence="1">
    <location>
        <begin position="1"/>
        <end position="20"/>
    </location>
</feature>
<keyword evidence="4" id="KW-1185">Reference proteome</keyword>
<dbReference type="InterPro" id="IPR003609">
    <property type="entry name" value="Pan_app"/>
</dbReference>
<name>A0A5N6TD64_ASPAV</name>
<accession>A0A5N6TD64</accession>
<evidence type="ECO:0000313" key="4">
    <source>
        <dbReference type="Proteomes" id="UP000325780"/>
    </source>
</evidence>
<gene>
    <name evidence="3" type="ORF">BDV25DRAFT_146123</name>
</gene>
<evidence type="ECO:0000313" key="3">
    <source>
        <dbReference type="EMBL" id="KAE8144099.1"/>
    </source>
</evidence>
<organism evidence="3 4">
    <name type="scientific">Aspergillus avenaceus</name>
    <dbReference type="NCBI Taxonomy" id="36643"/>
    <lineage>
        <taxon>Eukaryota</taxon>
        <taxon>Fungi</taxon>
        <taxon>Dikarya</taxon>
        <taxon>Ascomycota</taxon>
        <taxon>Pezizomycotina</taxon>
        <taxon>Eurotiomycetes</taxon>
        <taxon>Eurotiomycetidae</taxon>
        <taxon>Eurotiales</taxon>
        <taxon>Aspergillaceae</taxon>
        <taxon>Aspergillus</taxon>
        <taxon>Aspergillus subgen. Circumdati</taxon>
    </lineage>
</organism>
<dbReference type="EMBL" id="ML742987">
    <property type="protein sequence ID" value="KAE8144099.1"/>
    <property type="molecule type" value="Genomic_DNA"/>
</dbReference>
<dbReference type="Proteomes" id="UP000325780">
    <property type="component" value="Unassembled WGS sequence"/>
</dbReference>
<sequence length="281" mass="30000">MPSILFGLYIVPLLASVAVGQSTGTCLSSASSGNANYQACCATLGAQDVETIDTVSFRYTCNAYMNDFDTPATVANSAAECARRCINSDDCVASSWESGTSQCYLSPDRPGLATRVDAAYGVGWLALEQTTPFDLDTACQSRVDSEAVRAEAACQSRIDAAVAPLQKRLLQSTGFIEGTYIEADHTDKDINSIPVSQAQTVTVDGETWKVYYFQQMCREHAANLVTLADESRCMVDVGYGGVGPELSSPLVAGPVSRNTALESCYSLERPLFSPRDSALDV</sequence>
<keyword evidence="1" id="KW-0732">Signal</keyword>
<feature type="domain" description="Apple" evidence="2">
    <location>
        <begin position="57"/>
        <end position="112"/>
    </location>
</feature>
<dbReference type="Pfam" id="PF00024">
    <property type="entry name" value="PAN_1"/>
    <property type="match status" value="1"/>
</dbReference>
<dbReference type="OrthoDB" id="4831104at2759"/>
<evidence type="ECO:0000259" key="2">
    <source>
        <dbReference type="Pfam" id="PF00024"/>
    </source>
</evidence>
<feature type="chain" id="PRO_5024980773" description="Apple domain-containing protein" evidence="1">
    <location>
        <begin position="21"/>
        <end position="281"/>
    </location>
</feature>
<dbReference type="AlphaFoldDB" id="A0A5N6TD64"/>
<evidence type="ECO:0000256" key="1">
    <source>
        <dbReference type="SAM" id="SignalP"/>
    </source>
</evidence>
<proteinExistence type="predicted"/>